<comment type="subcellular location">
    <subcellularLocation>
        <location evidence="1">Nucleus</location>
    </subcellularLocation>
</comment>
<dbReference type="InterPro" id="IPR052131">
    <property type="entry name" value="ATRX_domain-containing"/>
</dbReference>
<keyword evidence="17" id="KW-1185">Reference proteome</keyword>
<evidence type="ECO:0000256" key="2">
    <source>
        <dbReference type="ARBA" id="ARBA00007025"/>
    </source>
</evidence>
<organism evidence="16 17">
    <name type="scientific">Lymnaea stagnalis</name>
    <name type="common">Great pond snail</name>
    <name type="synonym">Helix stagnalis</name>
    <dbReference type="NCBI Taxonomy" id="6523"/>
    <lineage>
        <taxon>Eukaryota</taxon>
        <taxon>Metazoa</taxon>
        <taxon>Spiralia</taxon>
        <taxon>Lophotrochozoa</taxon>
        <taxon>Mollusca</taxon>
        <taxon>Gastropoda</taxon>
        <taxon>Heterobranchia</taxon>
        <taxon>Euthyneura</taxon>
        <taxon>Panpulmonata</taxon>
        <taxon>Hygrophila</taxon>
        <taxon>Lymnaeoidea</taxon>
        <taxon>Lymnaeidae</taxon>
        <taxon>Lymnaea</taxon>
    </lineage>
</organism>
<evidence type="ECO:0000256" key="12">
    <source>
        <dbReference type="ARBA" id="ARBA00023242"/>
    </source>
</evidence>
<protein>
    <recommendedName>
        <fullName evidence="15">PHD-type domain-containing protein</fullName>
    </recommendedName>
</protein>
<evidence type="ECO:0000256" key="14">
    <source>
        <dbReference type="SAM" id="MobiDB-lite"/>
    </source>
</evidence>
<evidence type="ECO:0000256" key="5">
    <source>
        <dbReference type="ARBA" id="ARBA00022763"/>
    </source>
</evidence>
<name>A0AAV2HHB6_LYMST</name>
<keyword evidence="5" id="KW-0227">DNA damage</keyword>
<dbReference type="AlphaFoldDB" id="A0AAV2HHB6"/>
<dbReference type="GO" id="GO:0005634">
    <property type="term" value="C:nucleus"/>
    <property type="evidence" value="ECO:0007669"/>
    <property type="project" value="UniProtKB-SubCell"/>
</dbReference>
<evidence type="ECO:0000256" key="11">
    <source>
        <dbReference type="ARBA" id="ARBA00023204"/>
    </source>
</evidence>
<dbReference type="Pfam" id="PF21255">
    <property type="entry name" value="DNMT3_ADD_GATA1-like"/>
    <property type="match status" value="1"/>
</dbReference>
<evidence type="ECO:0000256" key="9">
    <source>
        <dbReference type="ARBA" id="ARBA00022840"/>
    </source>
</evidence>
<feature type="compositionally biased region" description="Basic and acidic residues" evidence="14">
    <location>
        <begin position="183"/>
        <end position="196"/>
    </location>
</feature>
<keyword evidence="9" id="KW-0067">ATP-binding</keyword>
<keyword evidence="10" id="KW-0238">DNA-binding</keyword>
<keyword evidence="3" id="KW-0479">Metal-binding</keyword>
<accession>A0AAV2HHB6</accession>
<comment type="similarity">
    <text evidence="2">Belongs to the SNF2/RAD54 helicase family.</text>
</comment>
<dbReference type="GO" id="GO:0006281">
    <property type="term" value="P:DNA repair"/>
    <property type="evidence" value="ECO:0007669"/>
    <property type="project" value="UniProtKB-KW"/>
</dbReference>
<dbReference type="GO" id="GO:0005721">
    <property type="term" value="C:pericentric heterochromatin"/>
    <property type="evidence" value="ECO:0007669"/>
    <property type="project" value="TreeGrafter"/>
</dbReference>
<dbReference type="GO" id="GO:0005524">
    <property type="term" value="F:ATP binding"/>
    <property type="evidence" value="ECO:0007669"/>
    <property type="project" value="UniProtKB-KW"/>
</dbReference>
<keyword evidence="8" id="KW-0862">Zinc</keyword>
<dbReference type="Pfam" id="PF17981">
    <property type="entry name" value="ADD_ATRX"/>
    <property type="match status" value="1"/>
</dbReference>
<sequence>MQINTEQIRKRMYPYCNCSALAVEDSPIKIKKTIDSSIDMTILDNVKCTCCGRQLDLYKSNSLRKHPELDVVICKHCHRFLCSGGISKDKDGNDGQCRWCGGPSRILICEEDGCGRAFCKGCIIYNFGKFEYSKINSQPKWKCYFCEKNPLVGLQEKYRKIEDTLKAIQESPHSEGTVSKSNNKTEDDDKEIDKLSKLPTLKKRKAKDMPEEGESKDDSKI</sequence>
<feature type="region of interest" description="Disordered" evidence="14">
    <location>
        <begin position="169"/>
        <end position="221"/>
    </location>
</feature>
<evidence type="ECO:0000313" key="16">
    <source>
        <dbReference type="EMBL" id="CAL1533342.1"/>
    </source>
</evidence>
<dbReference type="InterPro" id="IPR013083">
    <property type="entry name" value="Znf_RING/FYVE/PHD"/>
</dbReference>
<evidence type="ECO:0000259" key="15">
    <source>
        <dbReference type="PROSITE" id="PS51533"/>
    </source>
</evidence>
<dbReference type="GO" id="GO:0006338">
    <property type="term" value="P:chromatin remodeling"/>
    <property type="evidence" value="ECO:0007669"/>
    <property type="project" value="TreeGrafter"/>
</dbReference>
<comment type="caution">
    <text evidence="16">The sequence shown here is derived from an EMBL/GenBank/DDBJ whole genome shotgun (WGS) entry which is preliminary data.</text>
</comment>
<comment type="catalytic activity">
    <reaction evidence="13">
        <text>ATP + H2O = ADP + phosphate + H(+)</text>
        <dbReference type="Rhea" id="RHEA:13065"/>
        <dbReference type="ChEBI" id="CHEBI:15377"/>
        <dbReference type="ChEBI" id="CHEBI:15378"/>
        <dbReference type="ChEBI" id="CHEBI:30616"/>
        <dbReference type="ChEBI" id="CHEBI:43474"/>
        <dbReference type="ChEBI" id="CHEBI:456216"/>
        <dbReference type="EC" id="3.6.4.12"/>
    </reaction>
</comment>
<evidence type="ECO:0000256" key="10">
    <source>
        <dbReference type="ARBA" id="ARBA00023125"/>
    </source>
</evidence>
<reference evidence="16 17" key="1">
    <citation type="submission" date="2024-04" db="EMBL/GenBank/DDBJ databases">
        <authorList>
            <consortium name="Genoscope - CEA"/>
            <person name="William W."/>
        </authorList>
    </citation>
    <scope>NUCLEOTIDE SEQUENCE [LARGE SCALE GENOMIC DNA]</scope>
</reference>
<evidence type="ECO:0000256" key="4">
    <source>
        <dbReference type="ARBA" id="ARBA00022741"/>
    </source>
</evidence>
<evidence type="ECO:0000256" key="6">
    <source>
        <dbReference type="ARBA" id="ARBA00022771"/>
    </source>
</evidence>
<keyword evidence="6" id="KW-0863">Zinc-finger</keyword>
<dbReference type="SUPFAM" id="SSF57903">
    <property type="entry name" value="FYVE/PHD zinc finger"/>
    <property type="match status" value="1"/>
</dbReference>
<dbReference type="EMBL" id="CAXITT010000141">
    <property type="protein sequence ID" value="CAL1533342.1"/>
    <property type="molecule type" value="Genomic_DNA"/>
</dbReference>
<dbReference type="GO" id="GO:0010468">
    <property type="term" value="P:regulation of gene expression"/>
    <property type="evidence" value="ECO:0007669"/>
    <property type="project" value="UniProtKB-ARBA"/>
</dbReference>
<feature type="domain" description="PHD-type" evidence="15">
    <location>
        <begin position="36"/>
        <end position="174"/>
    </location>
</feature>
<keyword evidence="12" id="KW-0539">Nucleus</keyword>
<dbReference type="InterPro" id="IPR011011">
    <property type="entry name" value="Znf_FYVE_PHD"/>
</dbReference>
<dbReference type="CDD" id="cd11726">
    <property type="entry name" value="ADDz_ATRX"/>
    <property type="match status" value="1"/>
</dbReference>
<dbReference type="GO" id="GO:0016787">
    <property type="term" value="F:hydrolase activity"/>
    <property type="evidence" value="ECO:0007669"/>
    <property type="project" value="UniProtKB-KW"/>
</dbReference>
<dbReference type="GO" id="GO:0003678">
    <property type="term" value="F:DNA helicase activity"/>
    <property type="evidence" value="ECO:0007669"/>
    <property type="project" value="UniProtKB-EC"/>
</dbReference>
<keyword evidence="7" id="KW-0378">Hydrolase</keyword>
<keyword evidence="11" id="KW-0234">DNA repair</keyword>
<dbReference type="InterPro" id="IPR025766">
    <property type="entry name" value="ADD"/>
</dbReference>
<dbReference type="Gene3D" id="3.30.40.10">
    <property type="entry name" value="Zinc/RING finger domain, C3HC4 (zinc finger)"/>
    <property type="match status" value="1"/>
</dbReference>
<evidence type="ECO:0000256" key="7">
    <source>
        <dbReference type="ARBA" id="ARBA00022801"/>
    </source>
</evidence>
<proteinExistence type="inferred from homology"/>
<dbReference type="GO" id="GO:0031490">
    <property type="term" value="F:chromatin DNA binding"/>
    <property type="evidence" value="ECO:0007669"/>
    <property type="project" value="TreeGrafter"/>
</dbReference>
<dbReference type="InterPro" id="IPR049554">
    <property type="entry name" value="DNMT3_ADD_PHD"/>
</dbReference>
<evidence type="ECO:0000256" key="3">
    <source>
        <dbReference type="ARBA" id="ARBA00022723"/>
    </source>
</evidence>
<evidence type="ECO:0000256" key="13">
    <source>
        <dbReference type="ARBA" id="ARBA00047995"/>
    </source>
</evidence>
<dbReference type="InterPro" id="IPR041430">
    <property type="entry name" value="ADD_ATRX"/>
</dbReference>
<evidence type="ECO:0000256" key="1">
    <source>
        <dbReference type="ARBA" id="ARBA00004123"/>
    </source>
</evidence>
<dbReference type="PROSITE" id="PS51533">
    <property type="entry name" value="ADD"/>
    <property type="match status" value="1"/>
</dbReference>
<dbReference type="GO" id="GO:0031297">
    <property type="term" value="P:replication fork processing"/>
    <property type="evidence" value="ECO:0007669"/>
    <property type="project" value="TreeGrafter"/>
</dbReference>
<gene>
    <name evidence="16" type="ORF">GSLYS_00007360001</name>
</gene>
<evidence type="ECO:0000256" key="8">
    <source>
        <dbReference type="ARBA" id="ARBA00022833"/>
    </source>
</evidence>
<evidence type="ECO:0000313" key="17">
    <source>
        <dbReference type="Proteomes" id="UP001497497"/>
    </source>
</evidence>
<dbReference type="Proteomes" id="UP001497497">
    <property type="component" value="Unassembled WGS sequence"/>
</dbReference>
<dbReference type="PANTHER" id="PTHR46357">
    <property type="entry name" value="TRANSCRIPTIONAL REGULATOR ATRX"/>
    <property type="match status" value="1"/>
</dbReference>
<keyword evidence="4" id="KW-0547">Nucleotide-binding</keyword>
<dbReference type="PANTHER" id="PTHR46357:SF1">
    <property type="entry name" value="TRANSCRIPTIONAL REGULATOR ATRX"/>
    <property type="match status" value="1"/>
</dbReference>
<dbReference type="GO" id="GO:0008270">
    <property type="term" value="F:zinc ion binding"/>
    <property type="evidence" value="ECO:0007669"/>
    <property type="project" value="UniProtKB-KW"/>
</dbReference>